<dbReference type="Gene3D" id="3.40.50.1860">
    <property type="match status" value="2"/>
</dbReference>
<feature type="binding site" evidence="7">
    <location>
        <begin position="10"/>
        <end position="11"/>
    </location>
    <ligand>
        <name>substrate</name>
    </ligand>
</feature>
<dbReference type="NCBIfam" id="NF002035">
    <property type="entry name" value="PRK00865.1-3"/>
    <property type="match status" value="1"/>
</dbReference>
<comment type="similarity">
    <text evidence="7">Belongs to the aspartate/glutamate racemases family.</text>
</comment>
<evidence type="ECO:0000313" key="8">
    <source>
        <dbReference type="EMBL" id="UUX34365.1"/>
    </source>
</evidence>
<comment type="pathway">
    <text evidence="7">Cell wall biogenesis; peptidoglycan biosynthesis.</text>
</comment>
<dbReference type="InterPro" id="IPR001920">
    <property type="entry name" value="Asp/Glu_race"/>
</dbReference>
<feature type="binding site" evidence="7">
    <location>
        <begin position="74"/>
        <end position="75"/>
    </location>
    <ligand>
        <name>substrate</name>
    </ligand>
</feature>
<evidence type="ECO:0000313" key="9">
    <source>
        <dbReference type="Proteomes" id="UP001315967"/>
    </source>
</evidence>
<evidence type="ECO:0000256" key="1">
    <source>
        <dbReference type="ARBA" id="ARBA00001602"/>
    </source>
</evidence>
<comment type="function">
    <text evidence="7">Provides the (R)-glutamate required for cell wall biosynthesis.</text>
</comment>
<dbReference type="SUPFAM" id="SSF53681">
    <property type="entry name" value="Aspartate/glutamate racemase"/>
    <property type="match status" value="2"/>
</dbReference>
<feature type="active site" description="Proton donor/acceptor" evidence="7">
    <location>
        <position position="73"/>
    </location>
</feature>
<accession>A0ABY5P7K2</accession>
<gene>
    <name evidence="8" type="primary">racE</name>
    <name evidence="7" type="synonym">murI</name>
    <name evidence="8" type="ORF">NRE15_01565</name>
</gene>
<dbReference type="GO" id="GO:0008881">
    <property type="term" value="F:glutamate racemase activity"/>
    <property type="evidence" value="ECO:0007669"/>
    <property type="project" value="UniProtKB-EC"/>
</dbReference>
<keyword evidence="9" id="KW-1185">Reference proteome</keyword>
<dbReference type="HAMAP" id="MF_00258">
    <property type="entry name" value="Glu_racemase"/>
    <property type="match status" value="1"/>
</dbReference>
<keyword evidence="6 7" id="KW-0961">Cell wall biogenesis/degradation</keyword>
<reference evidence="8 9" key="1">
    <citation type="submission" date="2022-08" db="EMBL/GenBank/DDBJ databases">
        <title>Aerococcaceae sp. nov isolated from spoiled eye mask.</title>
        <authorList>
            <person name="Zhou G."/>
            <person name="Xie X.-B."/>
            <person name="Shi Q.-S."/>
            <person name="Wang Y.-S."/>
            <person name="Wen X."/>
            <person name="Peng H."/>
            <person name="Yang X.-J."/>
            <person name="Tao H.-B."/>
            <person name="Huang X.-M."/>
        </authorList>
    </citation>
    <scope>NUCLEOTIDE SEQUENCE [LARGE SCALE GENOMIC DNA]</scope>
    <source>
        <strain evidence="9">DM20194951</strain>
    </source>
</reference>
<comment type="catalytic activity">
    <reaction evidence="1 7">
        <text>L-glutamate = D-glutamate</text>
        <dbReference type="Rhea" id="RHEA:12813"/>
        <dbReference type="ChEBI" id="CHEBI:29985"/>
        <dbReference type="ChEBI" id="CHEBI:29986"/>
        <dbReference type="EC" id="5.1.1.3"/>
    </reaction>
</comment>
<sequence>MKNLPIGFIDSGFGGLTVARQSLRQLPNESIIYFGDSARVPYGPRPLEEVKEYIWQMTNFLLAKGIKMLVIACNTGTAAALKEVREALSIPVIGVIHPGSRAAIKQTHNRRIGVIATEGTIKSQVYKQALLEKVENLTVYSMACPEFVTIVEENRVGDFETQGIVNERLKPFVDNGVDALILGCTHFPIMRGAIQEAVGESIQLIDSGVETINEVSTLLDYFGLSRTANDAKQFPSTQVFYTTGEVNHFAKVAKNWLHKETIEVIQCEVKGNVLIETNHSEP</sequence>
<evidence type="ECO:0000256" key="7">
    <source>
        <dbReference type="HAMAP-Rule" id="MF_00258"/>
    </source>
</evidence>
<dbReference type="PANTHER" id="PTHR21198">
    <property type="entry name" value="GLUTAMATE RACEMASE"/>
    <property type="match status" value="1"/>
</dbReference>
<feature type="binding site" evidence="7">
    <location>
        <begin position="42"/>
        <end position="43"/>
    </location>
    <ligand>
        <name>substrate</name>
    </ligand>
</feature>
<dbReference type="Proteomes" id="UP001315967">
    <property type="component" value="Chromosome"/>
</dbReference>
<dbReference type="RefSeq" id="WP_313793868.1">
    <property type="nucleotide sequence ID" value="NZ_CP102453.1"/>
</dbReference>
<feature type="active site" description="Proton donor/acceptor" evidence="7">
    <location>
        <position position="184"/>
    </location>
</feature>
<dbReference type="PROSITE" id="PS00924">
    <property type="entry name" value="ASP_GLU_RACEMASE_2"/>
    <property type="match status" value="1"/>
</dbReference>
<evidence type="ECO:0000256" key="3">
    <source>
        <dbReference type="ARBA" id="ARBA00022960"/>
    </source>
</evidence>
<proteinExistence type="inferred from homology"/>
<evidence type="ECO:0000256" key="6">
    <source>
        <dbReference type="ARBA" id="ARBA00023316"/>
    </source>
</evidence>
<dbReference type="InterPro" id="IPR033134">
    <property type="entry name" value="Asp/Glu_racemase_AS_2"/>
</dbReference>
<dbReference type="PANTHER" id="PTHR21198:SF2">
    <property type="entry name" value="GLUTAMATE RACEMASE"/>
    <property type="match status" value="1"/>
</dbReference>
<dbReference type="EMBL" id="CP102453">
    <property type="protein sequence ID" value="UUX34365.1"/>
    <property type="molecule type" value="Genomic_DNA"/>
</dbReference>
<evidence type="ECO:0000256" key="5">
    <source>
        <dbReference type="ARBA" id="ARBA00023235"/>
    </source>
</evidence>
<feature type="binding site" evidence="7">
    <location>
        <begin position="185"/>
        <end position="186"/>
    </location>
    <ligand>
        <name>substrate</name>
    </ligand>
</feature>
<evidence type="ECO:0000256" key="2">
    <source>
        <dbReference type="ARBA" id="ARBA00013090"/>
    </source>
</evidence>
<dbReference type="Pfam" id="PF01177">
    <property type="entry name" value="Asp_Glu_race"/>
    <property type="match status" value="1"/>
</dbReference>
<keyword evidence="3 7" id="KW-0133">Cell shape</keyword>
<organism evidence="8 9">
    <name type="scientific">Fundicoccus culcitae</name>
    <dbReference type="NCBI Taxonomy" id="2969821"/>
    <lineage>
        <taxon>Bacteria</taxon>
        <taxon>Bacillati</taxon>
        <taxon>Bacillota</taxon>
        <taxon>Bacilli</taxon>
        <taxon>Lactobacillales</taxon>
        <taxon>Aerococcaceae</taxon>
        <taxon>Fundicoccus</taxon>
    </lineage>
</organism>
<name>A0ABY5P7K2_9LACT</name>
<evidence type="ECO:0000256" key="4">
    <source>
        <dbReference type="ARBA" id="ARBA00022984"/>
    </source>
</evidence>
<keyword evidence="4 7" id="KW-0573">Peptidoglycan synthesis</keyword>
<dbReference type="EC" id="5.1.1.3" evidence="2 7"/>
<dbReference type="InterPro" id="IPR015942">
    <property type="entry name" value="Asp/Glu/hydantoin_racemase"/>
</dbReference>
<dbReference type="InterPro" id="IPR004391">
    <property type="entry name" value="Glu_race"/>
</dbReference>
<keyword evidence="5 7" id="KW-0413">Isomerase</keyword>
<dbReference type="NCBIfam" id="TIGR00067">
    <property type="entry name" value="glut_race"/>
    <property type="match status" value="1"/>
</dbReference>
<protein>
    <recommendedName>
        <fullName evidence="2 7">Glutamate racemase</fullName>
        <ecNumber evidence="2 7">5.1.1.3</ecNumber>
    </recommendedName>
</protein>